<dbReference type="GO" id="GO:0006457">
    <property type="term" value="P:protein folding"/>
    <property type="evidence" value="ECO:0007669"/>
    <property type="project" value="TreeGrafter"/>
</dbReference>
<proteinExistence type="predicted"/>
<dbReference type="PANTHER" id="PTHR20922:SF13">
    <property type="entry name" value="DNL-TYPE ZINC FINGER PROTEIN"/>
    <property type="match status" value="1"/>
</dbReference>
<name>A0AA39F1B4_9HYME</name>
<dbReference type="Proteomes" id="UP001168990">
    <property type="component" value="Unassembled WGS sequence"/>
</dbReference>
<organism evidence="6 7">
    <name type="scientific">Microctonus aethiopoides</name>
    <dbReference type="NCBI Taxonomy" id="144406"/>
    <lineage>
        <taxon>Eukaryota</taxon>
        <taxon>Metazoa</taxon>
        <taxon>Ecdysozoa</taxon>
        <taxon>Arthropoda</taxon>
        <taxon>Hexapoda</taxon>
        <taxon>Insecta</taxon>
        <taxon>Pterygota</taxon>
        <taxon>Neoptera</taxon>
        <taxon>Endopterygota</taxon>
        <taxon>Hymenoptera</taxon>
        <taxon>Apocrita</taxon>
        <taxon>Ichneumonoidea</taxon>
        <taxon>Braconidae</taxon>
        <taxon>Euphorinae</taxon>
        <taxon>Microctonus</taxon>
    </lineage>
</organism>
<evidence type="ECO:0000256" key="2">
    <source>
        <dbReference type="ARBA" id="ARBA00022771"/>
    </source>
</evidence>
<sequence length="172" mass="20074">MLGLRQILRRSLKVANELYMNPLLSYQHQLRQHSYRFLINKDIIRSYTLKANTDTVESYAQDDKDTKNSIGKLAARLMIQFTCKKCNTRNSKTMSKLAYEKGVVIIRCDGCKNNHLIADNLSWFGNDIRKRNIEKIMKMNGEKVRRINGYDKELLEVVTNEDLMNAKKTPQN</sequence>
<dbReference type="Pfam" id="PF05180">
    <property type="entry name" value="zf-DNL"/>
    <property type="match status" value="1"/>
</dbReference>
<keyword evidence="1" id="KW-0479">Metal-binding</keyword>
<dbReference type="AlphaFoldDB" id="A0AA39F1B4"/>
<dbReference type="GO" id="GO:0030150">
    <property type="term" value="P:protein import into mitochondrial matrix"/>
    <property type="evidence" value="ECO:0007669"/>
    <property type="project" value="TreeGrafter"/>
</dbReference>
<comment type="caution">
    <text evidence="6">The sequence shown here is derived from an EMBL/GenBank/DDBJ whole genome shotgun (WGS) entry which is preliminary data.</text>
</comment>
<evidence type="ECO:0000256" key="4">
    <source>
        <dbReference type="PROSITE-ProRule" id="PRU00834"/>
    </source>
</evidence>
<dbReference type="GO" id="GO:0008270">
    <property type="term" value="F:zinc ion binding"/>
    <property type="evidence" value="ECO:0007669"/>
    <property type="project" value="UniProtKB-KW"/>
</dbReference>
<feature type="domain" description="DNL-type" evidence="5">
    <location>
        <begin position="72"/>
        <end position="169"/>
    </location>
</feature>
<dbReference type="InterPro" id="IPR007853">
    <property type="entry name" value="Znf_DNL-typ"/>
</dbReference>
<evidence type="ECO:0000313" key="7">
    <source>
        <dbReference type="Proteomes" id="UP001168990"/>
    </source>
</evidence>
<protein>
    <recommendedName>
        <fullName evidence="5">DNL-type domain-containing protein</fullName>
    </recommendedName>
</protein>
<dbReference type="PROSITE" id="PS51501">
    <property type="entry name" value="ZF_DNL"/>
    <property type="match status" value="1"/>
</dbReference>
<reference evidence="6" key="2">
    <citation type="submission" date="2023-03" db="EMBL/GenBank/DDBJ databases">
        <authorList>
            <person name="Inwood S.N."/>
            <person name="Skelly J.G."/>
            <person name="Guhlin J."/>
            <person name="Harrop T.W.R."/>
            <person name="Goldson S.G."/>
            <person name="Dearden P.K."/>
        </authorList>
    </citation>
    <scope>NUCLEOTIDE SEQUENCE</scope>
    <source>
        <strain evidence="6">Irish</strain>
        <tissue evidence="6">Whole body</tissue>
    </source>
</reference>
<dbReference type="PANTHER" id="PTHR20922">
    <property type="entry name" value="DNL-TYPE ZINC FINGER PROTEIN"/>
    <property type="match status" value="1"/>
</dbReference>
<dbReference type="GO" id="GO:0005739">
    <property type="term" value="C:mitochondrion"/>
    <property type="evidence" value="ECO:0007669"/>
    <property type="project" value="TreeGrafter"/>
</dbReference>
<dbReference type="EMBL" id="JAQQBS010001424">
    <property type="protein sequence ID" value="KAK0159313.1"/>
    <property type="molecule type" value="Genomic_DNA"/>
</dbReference>
<keyword evidence="2 4" id="KW-0863">Zinc-finger</keyword>
<keyword evidence="7" id="KW-1185">Reference proteome</keyword>
<evidence type="ECO:0000313" key="6">
    <source>
        <dbReference type="EMBL" id="KAK0159313.1"/>
    </source>
</evidence>
<evidence type="ECO:0000256" key="1">
    <source>
        <dbReference type="ARBA" id="ARBA00022723"/>
    </source>
</evidence>
<dbReference type="InterPro" id="IPR024158">
    <property type="entry name" value="Mt_import_TIM15"/>
</dbReference>
<evidence type="ECO:0000259" key="5">
    <source>
        <dbReference type="PROSITE" id="PS51501"/>
    </source>
</evidence>
<dbReference type="GO" id="GO:0050821">
    <property type="term" value="P:protein stabilization"/>
    <property type="evidence" value="ECO:0007669"/>
    <property type="project" value="TreeGrafter"/>
</dbReference>
<gene>
    <name evidence="6" type="ORF">PV328_010203</name>
</gene>
<accession>A0AA39F1B4</accession>
<keyword evidence="3" id="KW-0862">Zinc</keyword>
<evidence type="ECO:0000256" key="3">
    <source>
        <dbReference type="ARBA" id="ARBA00022833"/>
    </source>
</evidence>
<dbReference type="GO" id="GO:0051087">
    <property type="term" value="F:protein-folding chaperone binding"/>
    <property type="evidence" value="ECO:0007669"/>
    <property type="project" value="TreeGrafter"/>
</dbReference>
<reference evidence="6" key="1">
    <citation type="journal article" date="2023" name="bioRxiv">
        <title>Scaffold-level genome assemblies of two parasitoid biocontrol wasps reveal the parthenogenesis mechanism and an associated novel virus.</title>
        <authorList>
            <person name="Inwood S."/>
            <person name="Skelly J."/>
            <person name="Guhlin J."/>
            <person name="Harrop T."/>
            <person name="Goldson S."/>
            <person name="Dearden P."/>
        </authorList>
    </citation>
    <scope>NUCLEOTIDE SEQUENCE</scope>
    <source>
        <strain evidence="6">Irish</strain>
        <tissue evidence="6">Whole body</tissue>
    </source>
</reference>